<dbReference type="InterPro" id="IPR011057">
    <property type="entry name" value="Mss4-like_sf"/>
</dbReference>
<name>A0ABW2QUG4_9NEIS</name>
<evidence type="ECO:0000256" key="4">
    <source>
        <dbReference type="ARBA" id="ARBA00023239"/>
    </source>
</evidence>
<dbReference type="Pfam" id="PF04828">
    <property type="entry name" value="GFA"/>
    <property type="match status" value="1"/>
</dbReference>
<dbReference type="PROSITE" id="PS51891">
    <property type="entry name" value="CENP_V_GFA"/>
    <property type="match status" value="1"/>
</dbReference>
<comment type="caution">
    <text evidence="6">The sequence shown here is derived from an EMBL/GenBank/DDBJ whole genome shotgun (WGS) entry which is preliminary data.</text>
</comment>
<dbReference type="InterPro" id="IPR006913">
    <property type="entry name" value="CENP-V/GFA"/>
</dbReference>
<comment type="similarity">
    <text evidence="1">Belongs to the Gfa family.</text>
</comment>
<evidence type="ECO:0000256" key="1">
    <source>
        <dbReference type="ARBA" id="ARBA00005495"/>
    </source>
</evidence>
<evidence type="ECO:0000313" key="7">
    <source>
        <dbReference type="Proteomes" id="UP001596473"/>
    </source>
</evidence>
<protein>
    <submittedName>
        <fullName evidence="6">GFA family protein</fullName>
    </submittedName>
</protein>
<evidence type="ECO:0000313" key="6">
    <source>
        <dbReference type="EMBL" id="MFC7419263.1"/>
    </source>
</evidence>
<sequence length="140" mass="15554">MATEYKGACLCGAVQFSAKTMSNKVGACHCAMCRKWTGGPLLAVDCGSEVVFTGKDAINSYASSEWAERGFCKQCGSHLFYLLKEKQQFIIPVGLFDERDDLVFDHQIFIDKKPTFYDFANHTHNMTEAEVFASDAPSET</sequence>
<accession>A0ABW2QUG4</accession>
<dbReference type="EMBL" id="JBHTBQ010000008">
    <property type="protein sequence ID" value="MFC7419263.1"/>
    <property type="molecule type" value="Genomic_DNA"/>
</dbReference>
<organism evidence="6 7">
    <name type="scientific">Iodobacter arcticus</name>
    <dbReference type="NCBI Taxonomy" id="590593"/>
    <lineage>
        <taxon>Bacteria</taxon>
        <taxon>Pseudomonadati</taxon>
        <taxon>Pseudomonadota</taxon>
        <taxon>Betaproteobacteria</taxon>
        <taxon>Neisseriales</taxon>
        <taxon>Chitinibacteraceae</taxon>
        <taxon>Iodobacter</taxon>
    </lineage>
</organism>
<evidence type="ECO:0000259" key="5">
    <source>
        <dbReference type="PROSITE" id="PS51891"/>
    </source>
</evidence>
<reference evidence="7" key="1">
    <citation type="journal article" date="2019" name="Int. J. Syst. Evol. Microbiol.">
        <title>The Global Catalogue of Microorganisms (GCM) 10K type strain sequencing project: providing services to taxonomists for standard genome sequencing and annotation.</title>
        <authorList>
            <consortium name="The Broad Institute Genomics Platform"/>
            <consortium name="The Broad Institute Genome Sequencing Center for Infectious Disease"/>
            <person name="Wu L."/>
            <person name="Ma J."/>
        </authorList>
    </citation>
    <scope>NUCLEOTIDE SEQUENCE [LARGE SCALE GENOMIC DNA]</scope>
    <source>
        <strain evidence="7">CCUG 62945</strain>
    </source>
</reference>
<keyword evidence="2" id="KW-0479">Metal-binding</keyword>
<keyword evidence="7" id="KW-1185">Reference proteome</keyword>
<dbReference type="PANTHER" id="PTHR33337:SF40">
    <property type="entry name" value="CENP-V_GFA DOMAIN-CONTAINING PROTEIN-RELATED"/>
    <property type="match status" value="1"/>
</dbReference>
<keyword evidence="3" id="KW-0862">Zinc</keyword>
<feature type="domain" description="CENP-V/GFA" evidence="5">
    <location>
        <begin position="5"/>
        <end position="118"/>
    </location>
</feature>
<evidence type="ECO:0000256" key="3">
    <source>
        <dbReference type="ARBA" id="ARBA00022833"/>
    </source>
</evidence>
<dbReference type="Gene3D" id="3.90.1590.10">
    <property type="entry name" value="glutathione-dependent formaldehyde- activating enzyme (gfa)"/>
    <property type="match status" value="1"/>
</dbReference>
<gene>
    <name evidence="6" type="ORF">ACFQNF_05170</name>
</gene>
<evidence type="ECO:0000256" key="2">
    <source>
        <dbReference type="ARBA" id="ARBA00022723"/>
    </source>
</evidence>
<keyword evidence="4" id="KW-0456">Lyase</keyword>
<dbReference type="RefSeq" id="WP_380186629.1">
    <property type="nucleotide sequence ID" value="NZ_JBHTBQ010000008.1"/>
</dbReference>
<dbReference type="SUPFAM" id="SSF51316">
    <property type="entry name" value="Mss4-like"/>
    <property type="match status" value="1"/>
</dbReference>
<proteinExistence type="inferred from homology"/>
<dbReference type="PANTHER" id="PTHR33337">
    <property type="entry name" value="GFA DOMAIN-CONTAINING PROTEIN"/>
    <property type="match status" value="1"/>
</dbReference>
<dbReference type="Proteomes" id="UP001596473">
    <property type="component" value="Unassembled WGS sequence"/>
</dbReference>